<gene>
    <name evidence="1" type="ORF">TFUB20_01582</name>
</gene>
<dbReference type="AlphaFoldDB" id="A0A1D3UPQ5"/>
<accession>A0A1D3UPQ5</accession>
<sequence>MCLLNNAKYRPICYVVKHVSGKYAYLCIVILIEKEMMKMIVNKQNLRELAMLQYQADKYRLAGNGFMCQHLNSQIRKLQEKLMPVEGN</sequence>
<protein>
    <submittedName>
        <fullName evidence="1">Uncharacterized protein</fullName>
    </submittedName>
</protein>
<organism evidence="1 2">
    <name type="scientific">Tannerella forsythia</name>
    <name type="common">Bacteroides forsythus</name>
    <dbReference type="NCBI Taxonomy" id="28112"/>
    <lineage>
        <taxon>Bacteria</taxon>
        <taxon>Pseudomonadati</taxon>
        <taxon>Bacteroidota</taxon>
        <taxon>Bacteroidia</taxon>
        <taxon>Bacteroidales</taxon>
        <taxon>Tannerellaceae</taxon>
        <taxon>Tannerella</taxon>
    </lineage>
</organism>
<name>A0A1D3UPQ5_TANFO</name>
<reference evidence="1 2" key="1">
    <citation type="submission" date="2016-09" db="EMBL/GenBank/DDBJ databases">
        <authorList>
            <person name="Capua I."/>
            <person name="De Benedictis P."/>
            <person name="Joannis T."/>
            <person name="Lombin L.H."/>
            <person name="Cattoli G."/>
        </authorList>
    </citation>
    <scope>NUCLEOTIDE SEQUENCE [LARGE SCALE GENOMIC DNA]</scope>
    <source>
        <strain evidence="1 2">UB20</strain>
    </source>
</reference>
<evidence type="ECO:0000313" key="1">
    <source>
        <dbReference type="EMBL" id="SCQ22061.1"/>
    </source>
</evidence>
<dbReference type="Proteomes" id="UP000182057">
    <property type="component" value="Unassembled WGS sequence"/>
</dbReference>
<dbReference type="EMBL" id="FMMM01000056">
    <property type="protein sequence ID" value="SCQ22061.1"/>
    <property type="molecule type" value="Genomic_DNA"/>
</dbReference>
<evidence type="ECO:0000313" key="2">
    <source>
        <dbReference type="Proteomes" id="UP000182057"/>
    </source>
</evidence>
<proteinExistence type="predicted"/>